<comment type="subunit">
    <text evidence="1">Forms a complex composed of PDGFRL, TNK2 and GRB2.</text>
</comment>
<dbReference type="SUPFAM" id="SSF48726">
    <property type="entry name" value="Immunoglobulin"/>
    <property type="match status" value="3"/>
</dbReference>
<feature type="region of interest" description="Disordered" evidence="3">
    <location>
        <begin position="319"/>
        <end position="345"/>
    </location>
</feature>
<dbReference type="PANTHER" id="PTHR15360:SF2">
    <property type="entry name" value="PLATELET-DERIVED GROWTH FACTOR RECEPTOR-LIKE PROTEIN"/>
    <property type="match status" value="1"/>
</dbReference>
<reference evidence="5 6" key="1">
    <citation type="journal article" date="2008" name="Nature">
        <title>Genome analysis of the platypus reveals unique signatures of evolution.</title>
        <authorList>
            <person name="Warren W.C."/>
            <person name="Hillier L.W."/>
            <person name="Marshall Graves J.A."/>
            <person name="Birney E."/>
            <person name="Ponting C.P."/>
            <person name="Grutzner F."/>
            <person name="Belov K."/>
            <person name="Miller W."/>
            <person name="Clarke L."/>
            <person name="Chinwalla A.T."/>
            <person name="Yang S.P."/>
            <person name="Heger A."/>
            <person name="Locke D.P."/>
            <person name="Miethke P."/>
            <person name="Waters P.D."/>
            <person name="Veyrunes F."/>
            <person name="Fulton L."/>
            <person name="Fulton B."/>
            <person name="Graves T."/>
            <person name="Wallis J."/>
            <person name="Puente X.S."/>
            <person name="Lopez-Otin C."/>
            <person name="Ordonez G.R."/>
            <person name="Eichler E.E."/>
            <person name="Chen L."/>
            <person name="Cheng Z."/>
            <person name="Deakin J.E."/>
            <person name="Alsop A."/>
            <person name="Thompson K."/>
            <person name="Kirby P."/>
            <person name="Papenfuss A.T."/>
            <person name="Wakefield M.J."/>
            <person name="Olender T."/>
            <person name="Lancet D."/>
            <person name="Huttley G.A."/>
            <person name="Smit A.F."/>
            <person name="Pask A."/>
            <person name="Temple-Smith P."/>
            <person name="Batzer M.A."/>
            <person name="Walker J.A."/>
            <person name="Konkel M.K."/>
            <person name="Harris R.S."/>
            <person name="Whittington C.M."/>
            <person name="Wong E.S."/>
            <person name="Gemmell N.J."/>
            <person name="Buschiazzo E."/>
            <person name="Vargas Jentzsch I.M."/>
            <person name="Merkel A."/>
            <person name="Schmitz J."/>
            <person name="Zemann A."/>
            <person name="Churakov G."/>
            <person name="Kriegs J.O."/>
            <person name="Brosius J."/>
            <person name="Murchison E.P."/>
            <person name="Sachidanandam R."/>
            <person name="Smith C."/>
            <person name="Hannon G.J."/>
            <person name="Tsend-Ayush E."/>
            <person name="McMillan D."/>
            <person name="Attenborough R."/>
            <person name="Rens W."/>
            <person name="Ferguson-Smith M."/>
            <person name="Lefevre C.M."/>
            <person name="Sharp J.A."/>
            <person name="Nicholas K.R."/>
            <person name="Ray D.A."/>
            <person name="Kube M."/>
            <person name="Reinhardt R."/>
            <person name="Pringle T.H."/>
            <person name="Taylor J."/>
            <person name="Jones R.C."/>
            <person name="Nixon B."/>
            <person name="Dacheux J.L."/>
            <person name="Niwa H."/>
            <person name="Sekita Y."/>
            <person name="Huang X."/>
            <person name="Stark A."/>
            <person name="Kheradpour P."/>
            <person name="Kellis M."/>
            <person name="Flicek P."/>
            <person name="Chen Y."/>
            <person name="Webber C."/>
            <person name="Hardison R."/>
            <person name="Nelson J."/>
            <person name="Hallsworth-Pepin K."/>
            <person name="Delehaunty K."/>
            <person name="Markovic C."/>
            <person name="Minx P."/>
            <person name="Feng Y."/>
            <person name="Kremitzki C."/>
            <person name="Mitreva M."/>
            <person name="Glasscock J."/>
            <person name="Wylie T."/>
            <person name="Wohldmann P."/>
            <person name="Thiru P."/>
            <person name="Nhan M.N."/>
            <person name="Pohl C.S."/>
            <person name="Smith S.M."/>
            <person name="Hou S."/>
            <person name="Nefedov M."/>
            <person name="de Jong P.J."/>
            <person name="Renfree M.B."/>
            <person name="Mardis E.R."/>
            <person name="Wilson R.K."/>
        </authorList>
    </citation>
    <scope>NUCLEOTIDE SEQUENCE [LARGE SCALE GENOMIC DNA]</scope>
    <source>
        <strain evidence="5 6">Glennie</strain>
    </source>
</reference>
<dbReference type="InterPro" id="IPR003599">
    <property type="entry name" value="Ig_sub"/>
</dbReference>
<dbReference type="Pfam" id="PF21339">
    <property type="entry name" value="VEGFR-1-like_Ig-like"/>
    <property type="match status" value="1"/>
</dbReference>
<dbReference type="Gene3D" id="2.60.40.10">
    <property type="entry name" value="Immunoglobulins"/>
    <property type="match status" value="3"/>
</dbReference>
<dbReference type="Ensembl" id="ENSOANT00000062870.1">
    <property type="protein sequence ID" value="ENSOANP00000052126.1"/>
    <property type="gene ID" value="ENSOANG00000047207.1"/>
</dbReference>
<dbReference type="InterPro" id="IPR036179">
    <property type="entry name" value="Ig-like_dom_sf"/>
</dbReference>
<dbReference type="GeneTree" id="ENSGT00390000017153"/>
<dbReference type="Pfam" id="PF07679">
    <property type="entry name" value="I-set"/>
    <property type="match status" value="1"/>
</dbReference>
<proteinExistence type="predicted"/>
<dbReference type="PIRSF" id="PIRSF000615">
    <property type="entry name" value="TyrPK_CSF1-R"/>
    <property type="match status" value="1"/>
</dbReference>
<dbReference type="InterPro" id="IPR013098">
    <property type="entry name" value="Ig_I-set"/>
</dbReference>
<dbReference type="PROSITE" id="PS50835">
    <property type="entry name" value="IG_LIKE"/>
    <property type="match status" value="1"/>
</dbReference>
<accession>A0A6I8PI21</accession>
<dbReference type="InterPro" id="IPR042495">
    <property type="entry name" value="PDGFRL"/>
</dbReference>
<organism evidence="5 6">
    <name type="scientific">Ornithorhynchus anatinus</name>
    <name type="common">Duckbill platypus</name>
    <dbReference type="NCBI Taxonomy" id="9258"/>
    <lineage>
        <taxon>Eukaryota</taxon>
        <taxon>Metazoa</taxon>
        <taxon>Chordata</taxon>
        <taxon>Craniata</taxon>
        <taxon>Vertebrata</taxon>
        <taxon>Euteleostomi</taxon>
        <taxon>Mammalia</taxon>
        <taxon>Monotremata</taxon>
        <taxon>Ornithorhynchidae</taxon>
        <taxon>Ornithorhynchus</taxon>
    </lineage>
</organism>
<dbReference type="InterPro" id="IPR013783">
    <property type="entry name" value="Ig-like_fold"/>
</dbReference>
<feature type="region of interest" description="Disordered" evidence="3">
    <location>
        <begin position="1"/>
        <end position="24"/>
    </location>
</feature>
<sequence length="345" mass="38172">MKAAKVKPQAKATAATPSPGPQAPSILVQVVGRGRFLKLTDTLVLPAGASLELRCRGRSARWRFPVSLEEEGAGRLRIKHFSRFSQLLVVNSTASDTGEYSCWSLQCPNSECRNGEDRIGTTFVFFTDPQELFVPTEDYYEVVQLRANQPILLPCQVTSPLAKVTLHREFPLEEILVDGVDISFDPKKGFTIHRPRASYAGSLFCMASLEDVRQISTKYMLIYVNYPSSPPKSSIKSSGASVQVGENFNVTCMVLGEPEIAVDFTWEYPGQQIGRPPYVRERTVLVRRVGQVQLESESVLYVDEARVVDDGLYSCRTENHQGSTTASTRIRVLPAPPAARPASRG</sequence>
<dbReference type="SMART" id="SM00409">
    <property type="entry name" value="IG"/>
    <property type="match status" value="3"/>
</dbReference>
<dbReference type="SMART" id="SM00408">
    <property type="entry name" value="IGc2"/>
    <property type="match status" value="1"/>
</dbReference>
<name>A0A6I8PI21_ORNAN</name>
<dbReference type="InterPro" id="IPR003598">
    <property type="entry name" value="Ig_sub2"/>
</dbReference>
<reference evidence="5" key="3">
    <citation type="submission" date="2025-09" db="UniProtKB">
        <authorList>
            <consortium name="Ensembl"/>
        </authorList>
    </citation>
    <scope>IDENTIFICATION</scope>
    <source>
        <strain evidence="5">Glennie</strain>
    </source>
</reference>
<evidence type="ECO:0000256" key="1">
    <source>
        <dbReference type="ARBA" id="ARBA00011360"/>
    </source>
</evidence>
<evidence type="ECO:0000256" key="3">
    <source>
        <dbReference type="SAM" id="MobiDB-lite"/>
    </source>
</evidence>
<dbReference type="AlphaFoldDB" id="A0A6I8PI21"/>
<feature type="domain" description="Ig-like" evidence="4">
    <location>
        <begin position="231"/>
        <end position="331"/>
    </location>
</feature>
<evidence type="ECO:0000259" key="4">
    <source>
        <dbReference type="PROSITE" id="PS50835"/>
    </source>
</evidence>
<evidence type="ECO:0000256" key="2">
    <source>
        <dbReference type="ARBA" id="ARBA00019671"/>
    </source>
</evidence>
<protein>
    <recommendedName>
        <fullName evidence="2">Platelet-derived growth factor receptor-like protein</fullName>
    </recommendedName>
</protein>
<reference evidence="5" key="2">
    <citation type="submission" date="2025-08" db="UniProtKB">
        <authorList>
            <consortium name="Ensembl"/>
        </authorList>
    </citation>
    <scope>IDENTIFICATION</scope>
    <source>
        <strain evidence="5">Glennie</strain>
    </source>
</reference>
<dbReference type="InParanoid" id="A0A6I8PI21"/>
<evidence type="ECO:0000313" key="6">
    <source>
        <dbReference type="Proteomes" id="UP000002279"/>
    </source>
</evidence>
<dbReference type="Proteomes" id="UP000002279">
    <property type="component" value="Chromosome X1"/>
</dbReference>
<dbReference type="InterPro" id="IPR007110">
    <property type="entry name" value="Ig-like_dom"/>
</dbReference>
<keyword evidence="6" id="KW-1185">Reference proteome</keyword>
<dbReference type="PANTHER" id="PTHR15360">
    <property type="entry name" value="PLATELET-DERIVED GROWTH FACTOR RECEPTOR LIKE"/>
    <property type="match status" value="1"/>
</dbReference>
<evidence type="ECO:0000313" key="5">
    <source>
        <dbReference type="Ensembl" id="ENSOANP00000052126.1"/>
    </source>
</evidence>
<dbReference type="OMA" id="YVNYPMA"/>
<dbReference type="Bgee" id="ENSOANG00000047207">
    <property type="expression patterns" value="Expressed in heart and 3 other cell types or tissues"/>
</dbReference>